<keyword evidence="17" id="KW-1185">Reference proteome</keyword>
<reference evidence="16 17" key="1">
    <citation type="submission" date="2023-03" db="EMBL/GenBank/DDBJ databases">
        <title>WGS of Methanotrichaceae archaeon Mx.</title>
        <authorList>
            <person name="Sorokin D.Y."/>
            <person name="Merkel A.Y."/>
        </authorList>
    </citation>
    <scope>NUCLEOTIDE SEQUENCE [LARGE SCALE GENOMIC DNA]</scope>
    <source>
        <strain evidence="16 17">Mx</strain>
    </source>
</reference>
<organism evidence="16 17">
    <name type="scientific">Candidatus Methanocrinis natronophilus</name>
    <dbReference type="NCBI Taxonomy" id="3033396"/>
    <lineage>
        <taxon>Archaea</taxon>
        <taxon>Methanobacteriati</taxon>
        <taxon>Methanobacteriota</taxon>
        <taxon>Stenosarchaea group</taxon>
        <taxon>Methanomicrobia</taxon>
        <taxon>Methanotrichales</taxon>
        <taxon>Methanotrichaceae</taxon>
        <taxon>Methanocrinis</taxon>
    </lineage>
</organism>
<dbReference type="InterPro" id="IPR011004">
    <property type="entry name" value="Trimer_LpxA-like_sf"/>
</dbReference>
<dbReference type="Pfam" id="PF00483">
    <property type="entry name" value="NTP_transferase"/>
    <property type="match status" value="1"/>
</dbReference>
<gene>
    <name evidence="16" type="ORF">P0O15_08545</name>
</gene>
<evidence type="ECO:0000256" key="4">
    <source>
        <dbReference type="ARBA" id="ARBA00007947"/>
    </source>
</evidence>
<evidence type="ECO:0000256" key="5">
    <source>
        <dbReference type="ARBA" id="ARBA00012225"/>
    </source>
</evidence>
<accession>A0ABT5X929</accession>
<dbReference type="CDD" id="cd04181">
    <property type="entry name" value="NTP_transferase"/>
    <property type="match status" value="1"/>
</dbReference>
<evidence type="ECO:0000259" key="15">
    <source>
        <dbReference type="Pfam" id="PF25087"/>
    </source>
</evidence>
<proteinExistence type="inferred from homology"/>
<evidence type="ECO:0000313" key="16">
    <source>
        <dbReference type="EMBL" id="MDF0591211.1"/>
    </source>
</evidence>
<dbReference type="PANTHER" id="PTHR43584">
    <property type="entry name" value="NUCLEOTIDYL TRANSFERASE"/>
    <property type="match status" value="1"/>
</dbReference>
<keyword evidence="9" id="KW-0548">Nucleotidyltransferase</keyword>
<evidence type="ECO:0000256" key="8">
    <source>
        <dbReference type="ARBA" id="ARBA00022679"/>
    </source>
</evidence>
<comment type="similarity">
    <text evidence="3">In the C-terminal section; belongs to the transferase hexapeptide repeat family.</text>
</comment>
<dbReference type="SUPFAM" id="SSF53448">
    <property type="entry name" value="Nucleotide-diphospho-sugar transferases"/>
    <property type="match status" value="1"/>
</dbReference>
<dbReference type="CDD" id="cd05636">
    <property type="entry name" value="LbH_G1P_TT_C_like"/>
    <property type="match status" value="1"/>
</dbReference>
<dbReference type="EC" id="2.7.7.23" evidence="6"/>
<dbReference type="InterPro" id="IPR023915">
    <property type="entry name" value="Bifunctiontional_GlmU_arc-type"/>
</dbReference>
<keyword evidence="10" id="KW-0511">Multifunctional enzyme</keyword>
<evidence type="ECO:0000256" key="2">
    <source>
        <dbReference type="ARBA" id="ARBA00005208"/>
    </source>
</evidence>
<dbReference type="RefSeq" id="WP_316966951.1">
    <property type="nucleotide sequence ID" value="NZ_JARFPK010000030.1"/>
</dbReference>
<evidence type="ECO:0000256" key="11">
    <source>
        <dbReference type="ARBA" id="ARBA00023315"/>
    </source>
</evidence>
<comment type="similarity">
    <text evidence="4">In the N-terminal section; belongs to the N-acetylglucosamine-1-phosphate uridyltransferase family.</text>
</comment>
<feature type="domain" description="Mannose-1-phosphate guanyltransferase C-terminal" evidence="15">
    <location>
        <begin position="263"/>
        <end position="380"/>
    </location>
</feature>
<dbReference type="NCBIfam" id="TIGR03992">
    <property type="entry name" value="Arch_glmU"/>
    <property type="match status" value="1"/>
</dbReference>
<name>A0ABT5X929_9EURY</name>
<evidence type="ECO:0000256" key="6">
    <source>
        <dbReference type="ARBA" id="ARBA00012457"/>
    </source>
</evidence>
<protein>
    <recommendedName>
        <fullName evidence="7">Bifunctional protein GlmU</fullName>
        <ecNumber evidence="5">2.3.1.157</ecNumber>
        <ecNumber evidence="6">2.7.7.23</ecNumber>
    </recommendedName>
</protein>
<comment type="pathway">
    <text evidence="2">Nucleotide-sugar biosynthesis; UDP-N-acetyl-alpha-D-glucosamine biosynthesis; UDP-N-acetyl-alpha-D-glucosamine from N-acetyl-alpha-D-glucosamine 1-phosphate: step 1/1.</text>
</comment>
<comment type="pathway">
    <text evidence="1">Nucleotide-sugar biosynthesis; UDP-N-acetyl-alpha-D-glucosamine biosynthesis; N-acetyl-alpha-D-glucosamine 1-phosphate from alpha-D-glucosamine 6-phosphate (route II): step 2/2.</text>
</comment>
<evidence type="ECO:0000256" key="3">
    <source>
        <dbReference type="ARBA" id="ARBA00007707"/>
    </source>
</evidence>
<evidence type="ECO:0000256" key="12">
    <source>
        <dbReference type="ARBA" id="ARBA00048247"/>
    </source>
</evidence>
<dbReference type="InterPro" id="IPR029044">
    <property type="entry name" value="Nucleotide-diphossugar_trans"/>
</dbReference>
<comment type="catalytic activity">
    <reaction evidence="13">
        <text>N-acetyl-alpha-D-glucosamine 1-phosphate + UTP + H(+) = UDP-N-acetyl-alpha-D-glucosamine + diphosphate</text>
        <dbReference type="Rhea" id="RHEA:13509"/>
        <dbReference type="ChEBI" id="CHEBI:15378"/>
        <dbReference type="ChEBI" id="CHEBI:33019"/>
        <dbReference type="ChEBI" id="CHEBI:46398"/>
        <dbReference type="ChEBI" id="CHEBI:57705"/>
        <dbReference type="ChEBI" id="CHEBI:57776"/>
        <dbReference type="EC" id="2.7.7.23"/>
    </reaction>
</comment>
<comment type="catalytic activity">
    <reaction evidence="12">
        <text>alpha-D-glucosamine 1-phosphate + acetyl-CoA = N-acetyl-alpha-D-glucosamine 1-phosphate + CoA + H(+)</text>
        <dbReference type="Rhea" id="RHEA:13725"/>
        <dbReference type="ChEBI" id="CHEBI:15378"/>
        <dbReference type="ChEBI" id="CHEBI:57287"/>
        <dbReference type="ChEBI" id="CHEBI:57288"/>
        <dbReference type="ChEBI" id="CHEBI:57776"/>
        <dbReference type="ChEBI" id="CHEBI:58516"/>
        <dbReference type="EC" id="2.3.1.157"/>
    </reaction>
</comment>
<evidence type="ECO:0000256" key="1">
    <source>
        <dbReference type="ARBA" id="ARBA00005166"/>
    </source>
</evidence>
<dbReference type="Gene3D" id="2.160.10.10">
    <property type="entry name" value="Hexapeptide repeat proteins"/>
    <property type="match status" value="1"/>
</dbReference>
<dbReference type="InterPro" id="IPR056729">
    <property type="entry name" value="GMPPB_C"/>
</dbReference>
<dbReference type="Proteomes" id="UP001220010">
    <property type="component" value="Unassembled WGS sequence"/>
</dbReference>
<dbReference type="PANTHER" id="PTHR43584:SF8">
    <property type="entry name" value="N-ACETYLMURAMATE ALPHA-1-PHOSPHATE URIDYLYLTRANSFERASE"/>
    <property type="match status" value="1"/>
</dbReference>
<dbReference type="SUPFAM" id="SSF51161">
    <property type="entry name" value="Trimeric LpxA-like enzymes"/>
    <property type="match status" value="1"/>
</dbReference>
<evidence type="ECO:0000259" key="14">
    <source>
        <dbReference type="Pfam" id="PF00483"/>
    </source>
</evidence>
<evidence type="ECO:0000256" key="10">
    <source>
        <dbReference type="ARBA" id="ARBA00023268"/>
    </source>
</evidence>
<dbReference type="EC" id="2.3.1.157" evidence="5"/>
<evidence type="ECO:0000313" key="17">
    <source>
        <dbReference type="Proteomes" id="UP001220010"/>
    </source>
</evidence>
<dbReference type="Gene3D" id="3.90.550.10">
    <property type="entry name" value="Spore Coat Polysaccharide Biosynthesis Protein SpsA, Chain A"/>
    <property type="match status" value="1"/>
</dbReference>
<feature type="domain" description="Nucleotidyl transferase" evidence="14">
    <location>
        <begin position="3"/>
        <end position="228"/>
    </location>
</feature>
<evidence type="ECO:0000256" key="7">
    <source>
        <dbReference type="ARBA" id="ARBA00013414"/>
    </source>
</evidence>
<sequence length="405" mass="43940">MQAIVLAAGEGSRMRPLTLSRPKVMVPVGGKPFLEHLVRRAIESGTTEFVFVVGYRSEVVVDHFEDGENFGADIEYVLQNEQLGTGHALMMAEDLAEEHFLVLNGDVLTDTTSLKRIGESGAAAVAAKRVADPSRYGVFEVEEGRLRSVVEKSPSPPSNLANAGIYLFRRKIFEVLGEVPRSVRGEFELTDGINALISRGEEVEVVEIQDWIEVGRPWDLFEANKILLSEMEPSLLGEVEAGATLQGNVSVGEGTLIRSGSYIVGPVIIGKDCDIGPNCFIRPFTCIGDQVRIGNAVEIKNSSIMDGTNVGHLSYLGDSVIGSDCNFGAGTIVANLRHDGANIRSYVKEELADSGRRKLGAIMGDDVKTGINTSIYPGTVIEPGYRGRPAEVMRGHVEVRSHHYR</sequence>
<evidence type="ECO:0000256" key="13">
    <source>
        <dbReference type="ARBA" id="ARBA00048493"/>
    </source>
</evidence>
<dbReference type="EMBL" id="JARFPK010000030">
    <property type="protein sequence ID" value="MDF0591211.1"/>
    <property type="molecule type" value="Genomic_DNA"/>
</dbReference>
<dbReference type="InterPro" id="IPR050065">
    <property type="entry name" value="GlmU-like"/>
</dbReference>
<dbReference type="InterPro" id="IPR005835">
    <property type="entry name" value="NTP_transferase_dom"/>
</dbReference>
<evidence type="ECO:0000256" key="9">
    <source>
        <dbReference type="ARBA" id="ARBA00022695"/>
    </source>
</evidence>
<dbReference type="Pfam" id="PF25087">
    <property type="entry name" value="GMPPB_C"/>
    <property type="match status" value="1"/>
</dbReference>
<keyword evidence="8" id="KW-0808">Transferase</keyword>
<keyword evidence="11" id="KW-0012">Acyltransferase</keyword>
<comment type="caution">
    <text evidence="16">The sequence shown here is derived from an EMBL/GenBank/DDBJ whole genome shotgun (WGS) entry which is preliminary data.</text>
</comment>